<evidence type="ECO:0008006" key="3">
    <source>
        <dbReference type="Google" id="ProtNLM"/>
    </source>
</evidence>
<dbReference type="EMBL" id="LQPN01000063">
    <property type="protein sequence ID" value="ORW41736.1"/>
    <property type="molecule type" value="Genomic_DNA"/>
</dbReference>
<dbReference type="OrthoDB" id="952780at2"/>
<dbReference type="STRING" id="767916.AWB91_02480"/>
<accession>A0A1X2A6F2</accession>
<gene>
    <name evidence="1" type="ORF">AWB90_20870</name>
</gene>
<dbReference type="AlphaFoldDB" id="A0A1X2A6F2"/>
<dbReference type="Gene3D" id="1.10.490.110">
    <property type="entry name" value="Uncharacterized conserved protein DUF2267"/>
    <property type="match status" value="1"/>
</dbReference>
<dbReference type="RefSeq" id="WP_085245846.1">
    <property type="nucleotide sequence ID" value="NZ_LQPN01000063.1"/>
</dbReference>
<dbReference type="Pfam" id="PF10025">
    <property type="entry name" value="DUF2267"/>
    <property type="match status" value="1"/>
</dbReference>
<protein>
    <recommendedName>
        <fullName evidence="3">DUF2267 domain-containing protein</fullName>
    </recommendedName>
</protein>
<dbReference type="InterPro" id="IPR018727">
    <property type="entry name" value="DUF2267"/>
</dbReference>
<evidence type="ECO:0000313" key="1">
    <source>
        <dbReference type="EMBL" id="ORW41736.1"/>
    </source>
</evidence>
<dbReference type="Proteomes" id="UP000193285">
    <property type="component" value="Unassembled WGS sequence"/>
</dbReference>
<organism evidence="1 2">
    <name type="scientific">Mycobacterium paraense</name>
    <dbReference type="NCBI Taxonomy" id="767916"/>
    <lineage>
        <taxon>Bacteria</taxon>
        <taxon>Bacillati</taxon>
        <taxon>Actinomycetota</taxon>
        <taxon>Actinomycetes</taxon>
        <taxon>Mycobacteriales</taxon>
        <taxon>Mycobacteriaceae</taxon>
        <taxon>Mycobacterium</taxon>
        <taxon>Mycobacterium simiae complex</taxon>
    </lineage>
</organism>
<comment type="caution">
    <text evidence="1">The sequence shown here is derived from an EMBL/GenBank/DDBJ whole genome shotgun (WGS) entry which is preliminary data.</text>
</comment>
<name>A0A1X2A6F2_9MYCO</name>
<evidence type="ECO:0000313" key="2">
    <source>
        <dbReference type="Proteomes" id="UP000193285"/>
    </source>
</evidence>
<reference evidence="1 2" key="1">
    <citation type="journal article" date="2015" name="Emerg. Microbes Infect.">
        <title>Characterization of 17 strains belonging to the Mycobacterium simiae complex and description of Mycobacterium paraense sp. nov.</title>
        <authorList>
            <person name="Fusco da Costa A.R."/>
            <person name="Fedrizzi T."/>
            <person name="Lopes M.L."/>
            <person name="Pecorari M."/>
            <person name="Oliveira da Costa W.L."/>
            <person name="Giacobazzi E."/>
            <person name="da Costa Bahia J.R."/>
            <person name="De Sanctis V."/>
            <person name="Batista Lima K.V."/>
            <person name="Bertorelli R."/>
            <person name="Grottola A."/>
            <person name="Fabio A."/>
            <person name="Mariottini A."/>
            <person name="Ferretti P."/>
            <person name="Di Leva F."/>
            <person name="Fregni Serpini G."/>
            <person name="Tagliazucchi S."/>
            <person name="Rumpianesi F."/>
            <person name="Jousson O."/>
            <person name="Segata N."/>
            <person name="Tortoli E."/>
        </authorList>
    </citation>
    <scope>NUCLEOTIDE SEQUENCE [LARGE SCALE GENOMIC DNA]</scope>
    <source>
        <strain evidence="1 2">IEC33</strain>
    </source>
</reference>
<dbReference type="InterPro" id="IPR038282">
    <property type="entry name" value="DUF2267_sf"/>
</dbReference>
<proteinExistence type="predicted"/>
<sequence>MNAHEFYRDVAERTMLSKGEAADLTRAVLEVLAVRISAGEVRHLIRQLPEELGDSVRWNSKGPERFGPDDLIVRVSSRTGLTKTQTMAGVEAVLQTLREAVDRKEFNDFMSQLPAEFTMLLPSPNPPRAR</sequence>